<feature type="transmembrane region" description="Helical" evidence="5">
    <location>
        <begin position="6"/>
        <end position="22"/>
    </location>
</feature>
<dbReference type="InterPro" id="IPR002810">
    <property type="entry name" value="NfeD-like_C"/>
</dbReference>
<dbReference type="OrthoDB" id="148083at2157"/>
<dbReference type="GO" id="GO:0008233">
    <property type="term" value="F:peptidase activity"/>
    <property type="evidence" value="ECO:0007669"/>
    <property type="project" value="UniProtKB-KW"/>
</dbReference>
<dbReference type="GeneID" id="97550314"/>
<evidence type="ECO:0000313" key="7">
    <source>
        <dbReference type="EMBL" id="PWR71534.1"/>
    </source>
</evidence>
<keyword evidence="2 5" id="KW-0812">Transmembrane</keyword>
<feature type="transmembrane region" description="Helical" evidence="5">
    <location>
        <begin position="29"/>
        <end position="49"/>
    </location>
</feature>
<evidence type="ECO:0000313" key="8">
    <source>
        <dbReference type="Proteomes" id="UP000245657"/>
    </source>
</evidence>
<dbReference type="InterPro" id="IPR012340">
    <property type="entry name" value="NA-bd_OB-fold"/>
</dbReference>
<feature type="domain" description="NfeD-like C-terminal" evidence="6">
    <location>
        <begin position="92"/>
        <end position="149"/>
    </location>
</feature>
<keyword evidence="7" id="KW-0378">Hydrolase</keyword>
<dbReference type="GO" id="GO:0006508">
    <property type="term" value="P:proteolysis"/>
    <property type="evidence" value="ECO:0007669"/>
    <property type="project" value="UniProtKB-KW"/>
</dbReference>
<evidence type="ECO:0000256" key="1">
    <source>
        <dbReference type="ARBA" id="ARBA00004141"/>
    </source>
</evidence>
<proteinExistence type="predicted"/>
<evidence type="ECO:0000256" key="2">
    <source>
        <dbReference type="ARBA" id="ARBA00022692"/>
    </source>
</evidence>
<dbReference type="InterPro" id="IPR052165">
    <property type="entry name" value="Membrane_assoc_protease"/>
</dbReference>
<feature type="transmembrane region" description="Helical" evidence="5">
    <location>
        <begin position="55"/>
        <end position="76"/>
    </location>
</feature>
<evidence type="ECO:0000256" key="5">
    <source>
        <dbReference type="SAM" id="Phobius"/>
    </source>
</evidence>
<evidence type="ECO:0000256" key="3">
    <source>
        <dbReference type="ARBA" id="ARBA00022989"/>
    </source>
</evidence>
<dbReference type="AlphaFoldDB" id="A0A2V2MTL2"/>
<evidence type="ECO:0000256" key="4">
    <source>
        <dbReference type="ARBA" id="ARBA00023136"/>
    </source>
</evidence>
<dbReference type="PANTHER" id="PTHR33507:SF3">
    <property type="entry name" value="INNER MEMBRANE PROTEIN YBBJ"/>
    <property type="match status" value="1"/>
</dbReference>
<dbReference type="Gene3D" id="2.40.50.140">
    <property type="entry name" value="Nucleic acid-binding proteins"/>
    <property type="match status" value="1"/>
</dbReference>
<dbReference type="EMBL" id="QGMY01000008">
    <property type="protein sequence ID" value="PWR71534.1"/>
    <property type="molecule type" value="Genomic_DNA"/>
</dbReference>
<comment type="subcellular location">
    <subcellularLocation>
        <location evidence="1">Membrane</location>
        <topology evidence="1">Multi-pass membrane protein</topology>
    </subcellularLocation>
</comment>
<reference evidence="7 8" key="1">
    <citation type="submission" date="2018-05" db="EMBL/GenBank/DDBJ databases">
        <title>Draft genome of Methanospirillum lacunae Ki8-1.</title>
        <authorList>
            <person name="Dueholm M.S."/>
            <person name="Nielsen P.H."/>
            <person name="Bakmann L.F."/>
            <person name="Otzen D.E."/>
        </authorList>
    </citation>
    <scope>NUCLEOTIDE SEQUENCE [LARGE SCALE GENOMIC DNA]</scope>
    <source>
        <strain evidence="7 8">Ki8-1</strain>
    </source>
</reference>
<comment type="caution">
    <text evidence="7">The sequence shown here is derived from an EMBL/GenBank/DDBJ whole genome shotgun (WGS) entry which is preliminary data.</text>
</comment>
<dbReference type="PANTHER" id="PTHR33507">
    <property type="entry name" value="INNER MEMBRANE PROTEIN YBBJ"/>
    <property type="match status" value="1"/>
</dbReference>
<keyword evidence="4 5" id="KW-0472">Membrane</keyword>
<dbReference type="Proteomes" id="UP000245657">
    <property type="component" value="Unassembled WGS sequence"/>
</dbReference>
<dbReference type="RefSeq" id="WP_109969152.1">
    <property type="nucleotide sequence ID" value="NZ_CP176093.1"/>
</dbReference>
<evidence type="ECO:0000259" key="6">
    <source>
        <dbReference type="Pfam" id="PF01957"/>
    </source>
</evidence>
<name>A0A2V2MTL2_9EURY</name>
<gene>
    <name evidence="7" type="ORF">DK846_11795</name>
</gene>
<dbReference type="GO" id="GO:0005886">
    <property type="term" value="C:plasma membrane"/>
    <property type="evidence" value="ECO:0007669"/>
    <property type="project" value="TreeGrafter"/>
</dbReference>
<sequence length="152" mass="15942">MAVEGFSYGWLVILAGTFLIALEVFSPGFFLLVPGTVLIIIGMLLLLGIDIFSTNIGILAGVGIAIVAALGTVFVYSRMTPPDQKPYTISMDSLIGREGVLTTAADEQSLDGKATIEGQVWSAKSSSGTIQAGARIRVISSKGVHIVVEEVL</sequence>
<dbReference type="SUPFAM" id="SSF141322">
    <property type="entry name" value="NfeD domain-like"/>
    <property type="match status" value="1"/>
</dbReference>
<dbReference type="Pfam" id="PF01957">
    <property type="entry name" value="NfeD"/>
    <property type="match status" value="1"/>
</dbReference>
<keyword evidence="3 5" id="KW-1133">Transmembrane helix</keyword>
<protein>
    <submittedName>
        <fullName evidence="7">Clp protease ClpP</fullName>
    </submittedName>
</protein>
<accession>A0A2V2MTL2</accession>
<keyword evidence="8" id="KW-1185">Reference proteome</keyword>
<keyword evidence="7" id="KW-0645">Protease</keyword>
<organism evidence="7 8">
    <name type="scientific">Methanospirillum lacunae</name>
    <dbReference type="NCBI Taxonomy" id="668570"/>
    <lineage>
        <taxon>Archaea</taxon>
        <taxon>Methanobacteriati</taxon>
        <taxon>Methanobacteriota</taxon>
        <taxon>Stenosarchaea group</taxon>
        <taxon>Methanomicrobia</taxon>
        <taxon>Methanomicrobiales</taxon>
        <taxon>Methanospirillaceae</taxon>
        <taxon>Methanospirillum</taxon>
    </lineage>
</organism>